<organism evidence="1 2">
    <name type="scientific">Cellulomonas flavigena (strain ATCC 482 / DSM 20109 / BCRC 11376 / JCM 18109 / NBRC 3775 / NCIMB 8073 / NRS 134)</name>
    <dbReference type="NCBI Taxonomy" id="446466"/>
    <lineage>
        <taxon>Bacteria</taxon>
        <taxon>Bacillati</taxon>
        <taxon>Actinomycetota</taxon>
        <taxon>Actinomycetes</taxon>
        <taxon>Micrococcales</taxon>
        <taxon>Cellulomonadaceae</taxon>
        <taxon>Cellulomonas</taxon>
    </lineage>
</organism>
<keyword evidence="2" id="KW-1185">Reference proteome</keyword>
<dbReference type="HOGENOM" id="CLU_484587_0_0_11"/>
<dbReference type="AlphaFoldDB" id="D5UC15"/>
<reference evidence="1 2" key="1">
    <citation type="journal article" date="2010" name="Stand. Genomic Sci.">
        <title>Complete genome sequence of Cellulomonas flavigena type strain (134).</title>
        <authorList>
            <person name="Abt B."/>
            <person name="Foster B."/>
            <person name="Lapidus A."/>
            <person name="Clum A."/>
            <person name="Sun H."/>
            <person name="Pukall R."/>
            <person name="Lucas S."/>
            <person name="Glavina Del Rio T."/>
            <person name="Nolan M."/>
            <person name="Tice H."/>
            <person name="Cheng J.F."/>
            <person name="Pitluck S."/>
            <person name="Liolios K."/>
            <person name="Ivanova N."/>
            <person name="Mavromatis K."/>
            <person name="Ovchinnikova G."/>
            <person name="Pati A."/>
            <person name="Goodwin L."/>
            <person name="Chen A."/>
            <person name="Palaniappan K."/>
            <person name="Land M."/>
            <person name="Hauser L."/>
            <person name="Chang Y.J."/>
            <person name="Jeffries C.D."/>
            <person name="Rohde M."/>
            <person name="Goker M."/>
            <person name="Woyke T."/>
            <person name="Bristow J."/>
            <person name="Eisen J.A."/>
            <person name="Markowitz V."/>
            <person name="Hugenholtz P."/>
            <person name="Kyrpides N.C."/>
            <person name="Klenk H.P."/>
        </authorList>
    </citation>
    <scope>NUCLEOTIDE SEQUENCE [LARGE SCALE GENOMIC DNA]</scope>
    <source>
        <strain evidence="2">ATCC 482 / DSM 20109 / BCRC 11376 / JCM 18109 / NBRC 3775 / NCIMB 8073 / NRS 134</strain>
    </source>
</reference>
<name>D5UC15_CELFN</name>
<evidence type="ECO:0000313" key="2">
    <source>
        <dbReference type="Proteomes" id="UP000000849"/>
    </source>
</evidence>
<evidence type="ECO:0000313" key="1">
    <source>
        <dbReference type="EMBL" id="ADG76174.1"/>
    </source>
</evidence>
<dbReference type="EMBL" id="CP001964">
    <property type="protein sequence ID" value="ADG76174.1"/>
    <property type="molecule type" value="Genomic_DNA"/>
</dbReference>
<sequence length="562" mass="62320">MSTSFQESPFPLTPAQRRAALIAAERERRQAQRERREVAAHRSVLMAMSQAERAQRAVLLRHVAGQVRGLAQRVAHTERLEALARELDATVGGLTAAAPGLALWRRDDWDAFLRSALEAGDGIGQVLLLLVERELVSLAPERLRLLRAAVDRDMTAAVDGPDSWRIARGAAAVLGGLRPQPEDLRAMARSADLAMVDSALDQDPALVTTIRPEVSAIEGNYLKARTRPRLVDHDALVQLGWHEEIRRRQLVAGELPRDLHEDDPWVLRHRLFEGDVGAAALVPSALPELVEILDVLRSPRQFVETQGADPSLWRLLDAALGDDLAGTGHLTFDVWRRLARARAMLYSDDLAAAAACVRDVPSLPSGGRMAVEVHNLALYCAVLSGDVNSARALLRELRAPGRSAATARNIDVAETTLNRMRDGDKRSALEDFESPWVVLGLDEPAGSESSVERPWDARWVALQRETKTDAARRIRVNRARQRLAVGDEERRHFIVPLAADSYVPARRGVLFPEASPMPRRTPPPDVESVRESLRRVWREAISTALREARPTELWQELHDARG</sequence>
<proteinExistence type="predicted"/>
<dbReference type="Proteomes" id="UP000000849">
    <property type="component" value="Chromosome"/>
</dbReference>
<gene>
    <name evidence="1" type="ordered locus">Cfla_3295</name>
</gene>
<dbReference type="KEGG" id="cfl:Cfla_3295"/>
<accession>D5UC15</accession>
<dbReference type="eggNOG" id="ENOG502ZG29">
    <property type="taxonomic scope" value="Bacteria"/>
</dbReference>
<protein>
    <submittedName>
        <fullName evidence="1">Uncharacterized protein</fullName>
    </submittedName>
</protein>
<dbReference type="STRING" id="446466.Cfla_3295"/>